<feature type="domain" description="Peptidase M1 membrane alanine aminopeptidase" evidence="13">
    <location>
        <begin position="228"/>
        <end position="435"/>
    </location>
</feature>
<dbReference type="PRINTS" id="PR00756">
    <property type="entry name" value="ALADIPTASE"/>
</dbReference>
<dbReference type="PANTHER" id="PTHR46322:SF1">
    <property type="entry name" value="PUROMYCIN-SENSITIVE AMINOPEPTIDASE"/>
    <property type="match status" value="1"/>
</dbReference>
<dbReference type="Pfam" id="PF17900">
    <property type="entry name" value="Peptidase_M1_N"/>
    <property type="match status" value="1"/>
</dbReference>
<evidence type="ECO:0000256" key="5">
    <source>
        <dbReference type="ARBA" id="ARBA00015611"/>
    </source>
</evidence>
<dbReference type="Gene3D" id="2.60.40.1840">
    <property type="match status" value="1"/>
</dbReference>
<dbReference type="InterPro" id="IPR024601">
    <property type="entry name" value="Peptidase_M1_pepN_C"/>
</dbReference>
<proteinExistence type="inferred from homology"/>
<keyword evidence="6 17" id="KW-0031">Aminopeptidase</keyword>
<dbReference type="InterPro" id="IPR012779">
    <property type="entry name" value="Peptidase_M1_pepN"/>
</dbReference>
<keyword evidence="9" id="KW-0378">Hydrolase</keyword>
<sequence>MREGTATLIRREDYVAPVFWIRTVDLCFDLEPAKTLVTSKMRLERNAGVPHGPLRLHGEELNLLRVLIDGESVSFRQEGHELIIDNVPDADFNLEIRNTCAPEKNTALSGLYTSGGGFFTQCEAEGFRRITYFLDRPDVMAVYTVTLRADKARYPMLLSNGNLLETATLDNGRHLAKWHDPFPKPSYLFALVAADLVAREQRIRTRAGKDHLLQVYVRRGDLEKTEHAMNSLIASVVWDEARFKLPLDLERFMVVGVSDFNMGAMENKGLNIFNTAALLASPAISTDADFHRIESIVAHEYFHNWTGNRVTCRDWFQLSLKEGLTVFRDQEFSQDMAATPSARAVCRIQDVRALRAMQFPEDAGSMAHAVRPDQYVEINNFYTATVYNKGAEVVRMYQTLVGREGFAKGMSLYFERHDGQAVTCDDFAQAIADANPGSPLSTRLDTFRRWYSQAGTPRLQARGAYDADARTYTLTLSQANPATPGQDGKQPQVIPVALGLLSREGRPLPLTLQGEDGGTVATERVLVLDQAEQSFVFVDVAGEPVPSLLRGFSAPVVLDDGLGDAELLVLLKHDSDAFNRWEASQRLALARILGAVRSGEPLTLDAAYLDAMRAVLRHADLDPAFKALALQLPDEAYIAEQLTEVDPQAVHAAVAAAQEQLATALQADWAWAFETHQVSAGYSPDPVQSGKRALVNLSLAMLVLNATRGGDGVWPGRAYQRIKDATNMTDRLGALSALVNAHAELADSALARFHAQFKGEALVIDKWFAMQGRAAEQDGKTFARVKQLMKHADFTLKNPNRARSLIFSLCMFNPAAFHRADAAGYVFWAEQVLALDAINPQVAGRLARVMDRWTALAEPYRGAAREAIVRVAAKPDLSNDVREIVERALALDPRPAAAAPAEAVQG</sequence>
<dbReference type="FunFam" id="3.30.2010.30:FF:000002">
    <property type="entry name" value="Putative aminopeptidase N"/>
    <property type="match status" value="1"/>
</dbReference>
<evidence type="ECO:0000259" key="14">
    <source>
        <dbReference type="Pfam" id="PF11940"/>
    </source>
</evidence>
<keyword evidence="7" id="KW-0645">Protease</keyword>
<dbReference type="InterPro" id="IPR037144">
    <property type="entry name" value="Peptidase_M1_pepN_C_sf"/>
</dbReference>
<keyword evidence="18" id="KW-1185">Reference proteome</keyword>
<organism evidence="17 18">
    <name type="scientific">Roseateles aquatilis</name>
    <dbReference type="NCBI Taxonomy" id="431061"/>
    <lineage>
        <taxon>Bacteria</taxon>
        <taxon>Pseudomonadati</taxon>
        <taxon>Pseudomonadota</taxon>
        <taxon>Betaproteobacteria</taxon>
        <taxon>Burkholderiales</taxon>
        <taxon>Sphaerotilaceae</taxon>
        <taxon>Roseateles</taxon>
    </lineage>
</organism>
<comment type="caution">
    <text evidence="17">The sequence shown here is derived from an EMBL/GenBank/DDBJ whole genome shotgun (WGS) entry which is preliminary data.</text>
</comment>
<gene>
    <name evidence="17" type="ORF">CDN99_18590</name>
</gene>
<accession>A0A246J4S5</accession>
<dbReference type="InterPro" id="IPR014782">
    <property type="entry name" value="Peptidase_M1_dom"/>
</dbReference>
<dbReference type="InterPro" id="IPR038438">
    <property type="entry name" value="PepN_Ig-like_sf"/>
</dbReference>
<dbReference type="GO" id="GO:0008270">
    <property type="term" value="F:zinc ion binding"/>
    <property type="evidence" value="ECO:0007669"/>
    <property type="project" value="InterPro"/>
</dbReference>
<feature type="domain" description="Aminopeptidase N-like N-terminal" evidence="16">
    <location>
        <begin position="68"/>
        <end position="188"/>
    </location>
</feature>
<feature type="domain" description="Peptidase M1 alanyl aminopeptidase C-terminal" evidence="15">
    <location>
        <begin position="564"/>
        <end position="890"/>
    </location>
</feature>
<keyword evidence="8" id="KW-0479">Metal-binding</keyword>
<evidence type="ECO:0000313" key="18">
    <source>
        <dbReference type="Proteomes" id="UP000197468"/>
    </source>
</evidence>
<evidence type="ECO:0000259" key="13">
    <source>
        <dbReference type="Pfam" id="PF01433"/>
    </source>
</evidence>
<dbReference type="InterPro" id="IPR045357">
    <property type="entry name" value="Aminopeptidase_N-like_N"/>
</dbReference>
<reference evidence="17 18" key="1">
    <citation type="journal article" date="2008" name="Int. J. Syst. Evol. Microbiol.">
        <title>Description of Roseateles aquatilis sp. nov. and Roseateles terrae sp. nov., in the class Betaproteobacteria, and emended description of the genus Roseateles.</title>
        <authorList>
            <person name="Gomila M."/>
            <person name="Bowien B."/>
            <person name="Falsen E."/>
            <person name="Moore E.R."/>
            <person name="Lalucat J."/>
        </authorList>
    </citation>
    <scope>NUCLEOTIDE SEQUENCE [LARGE SCALE GENOMIC DNA]</scope>
    <source>
        <strain evidence="17 18">CCUG 48205</strain>
    </source>
</reference>
<dbReference type="EC" id="3.4.11.2" evidence="4 12"/>
<dbReference type="Gene3D" id="1.25.50.10">
    <property type="entry name" value="Peptidase M1, alanyl aminopeptidase, C-terminal domain"/>
    <property type="match status" value="1"/>
</dbReference>
<evidence type="ECO:0000256" key="12">
    <source>
        <dbReference type="NCBIfam" id="TIGR02414"/>
    </source>
</evidence>
<dbReference type="SUPFAM" id="SSF55486">
    <property type="entry name" value="Metalloproteases ('zincins'), catalytic domain"/>
    <property type="match status" value="1"/>
</dbReference>
<evidence type="ECO:0000256" key="9">
    <source>
        <dbReference type="ARBA" id="ARBA00022801"/>
    </source>
</evidence>
<dbReference type="GO" id="GO:0008237">
    <property type="term" value="F:metallopeptidase activity"/>
    <property type="evidence" value="ECO:0007669"/>
    <property type="project" value="UniProtKB-UniRule"/>
</dbReference>
<dbReference type="PANTHER" id="PTHR46322">
    <property type="entry name" value="PUROMYCIN-SENSITIVE AMINOPEPTIDASE"/>
    <property type="match status" value="1"/>
</dbReference>
<dbReference type="InterPro" id="IPR001930">
    <property type="entry name" value="Peptidase_M1"/>
</dbReference>
<dbReference type="Gene3D" id="3.30.2010.30">
    <property type="match status" value="1"/>
</dbReference>
<comment type="cofactor">
    <cofactor evidence="2">
        <name>Zn(2+)</name>
        <dbReference type="ChEBI" id="CHEBI:29105"/>
    </cofactor>
</comment>
<evidence type="ECO:0000256" key="6">
    <source>
        <dbReference type="ARBA" id="ARBA00022438"/>
    </source>
</evidence>
<comment type="catalytic activity">
    <reaction evidence="1">
        <text>Release of an N-terminal amino acid, Xaa-|-Yaa- from a peptide, amide or arylamide. Xaa is preferably Ala, but may be most amino acids including Pro (slow action). When a terminal hydrophobic residue is followed by a prolyl residue, the two may be released as an intact Xaa-Pro dipeptide.</text>
        <dbReference type="EC" id="3.4.11.2"/>
    </reaction>
</comment>
<dbReference type="Pfam" id="PF01433">
    <property type="entry name" value="Peptidase_M1"/>
    <property type="match status" value="1"/>
</dbReference>
<dbReference type="InterPro" id="IPR035414">
    <property type="entry name" value="Peptidase_M1_pepN_Ig-like"/>
</dbReference>
<dbReference type="Pfam" id="PF11940">
    <property type="entry name" value="DUF3458"/>
    <property type="match status" value="1"/>
</dbReference>
<keyword evidence="10" id="KW-0862">Zinc</keyword>
<evidence type="ECO:0000256" key="10">
    <source>
        <dbReference type="ARBA" id="ARBA00022833"/>
    </source>
</evidence>
<feature type="domain" description="Peptidase M1 alanyl aminopeptidase Ig-like fold" evidence="14">
    <location>
        <begin position="455"/>
        <end position="559"/>
    </location>
</feature>
<evidence type="ECO:0000256" key="7">
    <source>
        <dbReference type="ARBA" id="ARBA00022670"/>
    </source>
</evidence>
<dbReference type="GO" id="GO:0016285">
    <property type="term" value="F:alanyl aminopeptidase activity"/>
    <property type="evidence" value="ECO:0007669"/>
    <property type="project" value="UniProtKB-EC"/>
</dbReference>
<dbReference type="InterPro" id="IPR042097">
    <property type="entry name" value="Aminopeptidase_N-like_N_sf"/>
</dbReference>
<dbReference type="FunFam" id="2.60.40.1840:FF:000001">
    <property type="entry name" value="Aminopeptidase N"/>
    <property type="match status" value="1"/>
</dbReference>
<dbReference type="NCBIfam" id="TIGR02414">
    <property type="entry name" value="pepN_proteo"/>
    <property type="match status" value="1"/>
</dbReference>
<evidence type="ECO:0000256" key="2">
    <source>
        <dbReference type="ARBA" id="ARBA00001947"/>
    </source>
</evidence>
<comment type="similarity">
    <text evidence="3">Belongs to the peptidase M1 family.</text>
</comment>
<dbReference type="GO" id="GO:0006508">
    <property type="term" value="P:proteolysis"/>
    <property type="evidence" value="ECO:0007669"/>
    <property type="project" value="UniProtKB-UniRule"/>
</dbReference>
<evidence type="ECO:0000256" key="1">
    <source>
        <dbReference type="ARBA" id="ARBA00000098"/>
    </source>
</evidence>
<dbReference type="AlphaFoldDB" id="A0A246J4S5"/>
<dbReference type="SUPFAM" id="SSF63737">
    <property type="entry name" value="Leukotriene A4 hydrolase N-terminal domain"/>
    <property type="match status" value="1"/>
</dbReference>
<protein>
    <recommendedName>
        <fullName evidence="5 12">Aminopeptidase N</fullName>
        <ecNumber evidence="4 12">3.4.11.2</ecNumber>
    </recommendedName>
</protein>
<dbReference type="OrthoDB" id="100605at2"/>
<dbReference type="CDD" id="cd09600">
    <property type="entry name" value="M1_APN"/>
    <property type="match status" value="1"/>
</dbReference>
<evidence type="ECO:0000259" key="16">
    <source>
        <dbReference type="Pfam" id="PF17900"/>
    </source>
</evidence>
<dbReference type="InterPro" id="IPR027268">
    <property type="entry name" value="Peptidase_M4/M1_CTD_sf"/>
</dbReference>
<name>A0A246J4S5_9BURK</name>
<evidence type="ECO:0000313" key="17">
    <source>
        <dbReference type="EMBL" id="OWQ87600.1"/>
    </source>
</evidence>
<dbReference type="Gene3D" id="1.10.390.10">
    <property type="entry name" value="Neutral Protease Domain 2"/>
    <property type="match status" value="1"/>
</dbReference>
<dbReference type="RefSeq" id="WP_088386382.1">
    <property type="nucleotide sequence ID" value="NZ_NIOF01000009.1"/>
</dbReference>
<evidence type="ECO:0000256" key="11">
    <source>
        <dbReference type="ARBA" id="ARBA00023049"/>
    </source>
</evidence>
<evidence type="ECO:0000256" key="8">
    <source>
        <dbReference type="ARBA" id="ARBA00022723"/>
    </source>
</evidence>
<dbReference type="Pfam" id="PF17432">
    <property type="entry name" value="DUF3458_C"/>
    <property type="match status" value="1"/>
</dbReference>
<dbReference type="Proteomes" id="UP000197468">
    <property type="component" value="Unassembled WGS sequence"/>
</dbReference>
<dbReference type="EMBL" id="NIOF01000009">
    <property type="protein sequence ID" value="OWQ87600.1"/>
    <property type="molecule type" value="Genomic_DNA"/>
</dbReference>
<evidence type="ECO:0000259" key="15">
    <source>
        <dbReference type="Pfam" id="PF17432"/>
    </source>
</evidence>
<dbReference type="Gene3D" id="2.60.40.1730">
    <property type="entry name" value="tricorn interacting facor f3 domain"/>
    <property type="match status" value="1"/>
</dbReference>
<evidence type="ECO:0000256" key="3">
    <source>
        <dbReference type="ARBA" id="ARBA00010136"/>
    </source>
</evidence>
<evidence type="ECO:0000256" key="4">
    <source>
        <dbReference type="ARBA" id="ARBA00012564"/>
    </source>
</evidence>
<keyword evidence="11" id="KW-0482">Metalloprotease</keyword>